<feature type="coiled-coil region" evidence="1">
    <location>
        <begin position="78"/>
        <end position="109"/>
    </location>
</feature>
<keyword evidence="4" id="KW-1185">Reference proteome</keyword>
<sequence>MKKLALTGFLFLCGVVFYYTDPMHLFSLADDKLSDIINEDYEIDSSEDSSNSSKEHHQQIMKPSNDISSEDKSAQSIIDSYTSTLHNLKKQVEDKLDKLLEEAYQEYEQGEDATSLPALYLKYNQAIQELEQKTDQSFQEVYQELQNELEANGYDPGKAESVKEEYEKIKKETRSVMTERVMEKFEV</sequence>
<dbReference type="STRING" id="237682.SAMN05421676_101281"/>
<keyword evidence="1" id="KW-0175">Coiled coil</keyword>
<evidence type="ECO:0000313" key="4">
    <source>
        <dbReference type="Proteomes" id="UP000199095"/>
    </source>
</evidence>
<dbReference type="Proteomes" id="UP000199095">
    <property type="component" value="Unassembled WGS sequence"/>
</dbReference>
<dbReference type="OrthoDB" id="2452361at2"/>
<name>A0A1H9YST9_9BACI</name>
<proteinExistence type="predicted"/>
<accession>A0A1H9YST9</accession>
<protein>
    <submittedName>
        <fullName evidence="3">Uncharacterized protein</fullName>
    </submittedName>
</protein>
<evidence type="ECO:0000313" key="3">
    <source>
        <dbReference type="EMBL" id="SES72178.1"/>
    </source>
</evidence>
<organism evidence="3 4">
    <name type="scientific">Salinibacillus kushneri</name>
    <dbReference type="NCBI Taxonomy" id="237682"/>
    <lineage>
        <taxon>Bacteria</taxon>
        <taxon>Bacillati</taxon>
        <taxon>Bacillota</taxon>
        <taxon>Bacilli</taxon>
        <taxon>Bacillales</taxon>
        <taxon>Bacillaceae</taxon>
        <taxon>Salinibacillus</taxon>
    </lineage>
</organism>
<dbReference type="RefSeq" id="WP_093131209.1">
    <property type="nucleotide sequence ID" value="NZ_FOHJ01000001.1"/>
</dbReference>
<feature type="region of interest" description="Disordered" evidence="2">
    <location>
        <begin position="44"/>
        <end position="73"/>
    </location>
</feature>
<dbReference type="AlphaFoldDB" id="A0A1H9YST9"/>
<evidence type="ECO:0000256" key="2">
    <source>
        <dbReference type="SAM" id="MobiDB-lite"/>
    </source>
</evidence>
<reference evidence="4" key="1">
    <citation type="submission" date="2016-10" db="EMBL/GenBank/DDBJ databases">
        <authorList>
            <person name="Varghese N."/>
            <person name="Submissions S."/>
        </authorList>
    </citation>
    <scope>NUCLEOTIDE SEQUENCE [LARGE SCALE GENOMIC DNA]</scope>
    <source>
        <strain evidence="4">CGMCC 1.3566</strain>
    </source>
</reference>
<dbReference type="EMBL" id="FOHJ01000001">
    <property type="protein sequence ID" value="SES72178.1"/>
    <property type="molecule type" value="Genomic_DNA"/>
</dbReference>
<evidence type="ECO:0000256" key="1">
    <source>
        <dbReference type="SAM" id="Coils"/>
    </source>
</evidence>
<gene>
    <name evidence="3" type="ORF">SAMN05421676_101281</name>
</gene>